<proteinExistence type="predicted"/>
<dbReference type="PANTHER" id="PTHR33987:SF1">
    <property type="entry name" value="CALCINEURIN-LIKE METALLO-PHOSPHOESTERASE SUPERFAMILY PROTEIN"/>
    <property type="match status" value="1"/>
</dbReference>
<protein>
    <submittedName>
        <fullName evidence="3">Alkaline phosphatase family protein</fullName>
    </submittedName>
</protein>
<dbReference type="Gene3D" id="3.60.21.70">
    <property type="entry name" value="PhoD-like phosphatase"/>
    <property type="match status" value="1"/>
</dbReference>
<dbReference type="SUPFAM" id="SSF56300">
    <property type="entry name" value="Metallo-dependent phosphatases"/>
    <property type="match status" value="1"/>
</dbReference>
<feature type="chain" id="PRO_5021282647" evidence="1">
    <location>
        <begin position="28"/>
        <end position="345"/>
    </location>
</feature>
<dbReference type="InterPro" id="IPR018946">
    <property type="entry name" value="PhoD-like_MPP"/>
</dbReference>
<comment type="caution">
    <text evidence="3">The sequence shown here is derived from an EMBL/GenBank/DDBJ whole genome shotgun (WGS) entry which is preliminary data.</text>
</comment>
<evidence type="ECO:0000259" key="2">
    <source>
        <dbReference type="Pfam" id="PF09423"/>
    </source>
</evidence>
<reference evidence="3 4" key="1">
    <citation type="submission" date="2019-06" db="EMBL/GenBank/DDBJ databases">
        <title>A novel bacterium of genus Pontibacter, isolated from marine sediment.</title>
        <authorList>
            <person name="Huang H."/>
            <person name="Mo K."/>
            <person name="Hu Y."/>
        </authorList>
    </citation>
    <scope>NUCLEOTIDE SEQUENCE [LARGE SCALE GENOMIC DNA]</scope>
    <source>
        <strain evidence="3 4">HB172049</strain>
    </source>
</reference>
<name>A0A501W2Q5_9BACT</name>
<dbReference type="AlphaFoldDB" id="A0A501W2Q5"/>
<dbReference type="RefSeq" id="WP_140621096.1">
    <property type="nucleotide sequence ID" value="NZ_VFRQ01000004.1"/>
</dbReference>
<dbReference type="InterPro" id="IPR038607">
    <property type="entry name" value="PhoD-like_sf"/>
</dbReference>
<evidence type="ECO:0000256" key="1">
    <source>
        <dbReference type="SAM" id="SignalP"/>
    </source>
</evidence>
<feature type="domain" description="PhoD-like phosphatase metallophosphatase" evidence="2">
    <location>
        <begin position="36"/>
        <end position="279"/>
    </location>
</feature>
<feature type="signal peptide" evidence="1">
    <location>
        <begin position="1"/>
        <end position="27"/>
    </location>
</feature>
<keyword evidence="1" id="KW-0732">Signal</keyword>
<evidence type="ECO:0000313" key="3">
    <source>
        <dbReference type="EMBL" id="TPE44203.1"/>
    </source>
</evidence>
<accession>A0A501W2Q5</accession>
<dbReference type="CDD" id="cd07389">
    <property type="entry name" value="MPP_PhoD"/>
    <property type="match status" value="1"/>
</dbReference>
<gene>
    <name evidence="3" type="ORF">FJM65_08545</name>
</gene>
<dbReference type="PANTHER" id="PTHR33987">
    <property type="entry name" value="CALCINEURIN-LIKE METALLO-PHOSPHOESTERASE SUPERFAMILY PROTEIN"/>
    <property type="match status" value="1"/>
</dbReference>
<dbReference type="EMBL" id="VFRQ01000004">
    <property type="protein sequence ID" value="TPE44203.1"/>
    <property type="molecule type" value="Genomic_DNA"/>
</dbReference>
<dbReference type="OrthoDB" id="9763616at2"/>
<dbReference type="Pfam" id="PF09423">
    <property type="entry name" value="PhoD"/>
    <property type="match status" value="1"/>
</dbReference>
<dbReference type="InterPro" id="IPR029052">
    <property type="entry name" value="Metallo-depent_PP-like"/>
</dbReference>
<evidence type="ECO:0000313" key="4">
    <source>
        <dbReference type="Proteomes" id="UP000316727"/>
    </source>
</evidence>
<keyword evidence="4" id="KW-1185">Reference proteome</keyword>
<sequence length="345" mass="38816">MNTSNFSFRYKLLFLLALLLVRGTGTRAQQKTVIAFGSCNNQDEPQPLWPAIVAAAPDLWVWLGDNIYADTQNMDTLTHKYNRQLHQPGYQALLQTAAVTGTWDDHDFGYNDADATFARKAESQQLFLDFMGVPAQDPVRKQEGIYRSYTLGSGKQKIKVLLLDGRYHLDPFNELFGLYLPNFEGDILGEAQWQWLEKELTNSNAQVHIIASGMQVLPNGHAYSSWSAYPKARQRLLQLLENTHPANPILLSGDRHVGELAKIELAGYRQPVYEITSSGMTHHRQPSRGGNRYRVGEQVGALNFGILTIDWAAPQPTMTMQIRGVENKALLEQKITLETTSEAIQ</sequence>
<organism evidence="3 4">
    <name type="scientific">Pontibacter mangrovi</name>
    <dbReference type="NCBI Taxonomy" id="2589816"/>
    <lineage>
        <taxon>Bacteria</taxon>
        <taxon>Pseudomonadati</taxon>
        <taxon>Bacteroidota</taxon>
        <taxon>Cytophagia</taxon>
        <taxon>Cytophagales</taxon>
        <taxon>Hymenobacteraceae</taxon>
        <taxon>Pontibacter</taxon>
    </lineage>
</organism>
<dbReference type="Proteomes" id="UP000316727">
    <property type="component" value="Unassembled WGS sequence"/>
</dbReference>